<dbReference type="InterPro" id="IPR058163">
    <property type="entry name" value="LysR-type_TF_proteobact-type"/>
</dbReference>
<comment type="similarity">
    <text evidence="1">Belongs to the LysR transcriptional regulatory family.</text>
</comment>
<keyword evidence="4" id="KW-0804">Transcription</keyword>
<sequence>MRSARLDGGQFANLHTFLAVARRLSFAAAADELCLTPSAVSHRIARLERSLDLRLFQRLTRGIRLTPDGERILAALEKSMAELDAALHPQAGVEPAGRVALYTHPSIAQCWLAPRLATLVERHPMLELDIRSGNGDADFRGGGADLALYYGDGRFPGLASLKLMDEEMAPVCSRAYAERHGLLSDPAQLRDCRLLHDAQAWRHAAHDAEWALWASRHGVESLLPPRALTLDRSDLCLAAAAGHAGIAIGRRRLAQAMLDSGQLVLPLGGFEAVERYAYYLVHPRQTDLSGRLRAVIDWLVQSAAC</sequence>
<dbReference type="InterPro" id="IPR005119">
    <property type="entry name" value="LysR_subst-bd"/>
</dbReference>
<name>A0AAX2M8A1_CHRVL</name>
<dbReference type="SUPFAM" id="SSF46785">
    <property type="entry name" value="Winged helix' DNA-binding domain"/>
    <property type="match status" value="1"/>
</dbReference>
<dbReference type="InterPro" id="IPR036390">
    <property type="entry name" value="WH_DNA-bd_sf"/>
</dbReference>
<protein>
    <submittedName>
        <fullName evidence="6">Gcv operon activator</fullName>
    </submittedName>
</protein>
<evidence type="ECO:0000313" key="7">
    <source>
        <dbReference type="Proteomes" id="UP000254029"/>
    </source>
</evidence>
<accession>A0AAX2M8A1</accession>
<dbReference type="RefSeq" id="WP_076225958.1">
    <property type="nucleotide sequence ID" value="NZ_JBHMEH010000130.1"/>
</dbReference>
<dbReference type="Pfam" id="PF03466">
    <property type="entry name" value="LysR_substrate"/>
    <property type="match status" value="1"/>
</dbReference>
<evidence type="ECO:0000256" key="1">
    <source>
        <dbReference type="ARBA" id="ARBA00009437"/>
    </source>
</evidence>
<dbReference type="InterPro" id="IPR000847">
    <property type="entry name" value="LysR_HTH_N"/>
</dbReference>
<evidence type="ECO:0000256" key="4">
    <source>
        <dbReference type="ARBA" id="ARBA00023163"/>
    </source>
</evidence>
<feature type="domain" description="HTH lysR-type" evidence="5">
    <location>
        <begin position="14"/>
        <end position="66"/>
    </location>
</feature>
<gene>
    <name evidence="6" type="primary">gcvA_2</name>
    <name evidence="6" type="ORF">NCTC8684_01292</name>
</gene>
<dbReference type="PANTHER" id="PTHR30537:SF32">
    <property type="entry name" value="HTH-TYPE TRANSCRIPTIONAL REGULATOR DSDC"/>
    <property type="match status" value="1"/>
</dbReference>
<dbReference type="GO" id="GO:0003700">
    <property type="term" value="F:DNA-binding transcription factor activity"/>
    <property type="evidence" value="ECO:0007669"/>
    <property type="project" value="InterPro"/>
</dbReference>
<dbReference type="GO" id="GO:0006351">
    <property type="term" value="P:DNA-templated transcription"/>
    <property type="evidence" value="ECO:0007669"/>
    <property type="project" value="TreeGrafter"/>
</dbReference>
<dbReference type="AlphaFoldDB" id="A0AAX2M8A1"/>
<evidence type="ECO:0000313" key="6">
    <source>
        <dbReference type="EMBL" id="SUX32218.1"/>
    </source>
</evidence>
<organism evidence="6 7">
    <name type="scientific">Chromobacterium violaceum</name>
    <dbReference type="NCBI Taxonomy" id="536"/>
    <lineage>
        <taxon>Bacteria</taxon>
        <taxon>Pseudomonadati</taxon>
        <taxon>Pseudomonadota</taxon>
        <taxon>Betaproteobacteria</taxon>
        <taxon>Neisseriales</taxon>
        <taxon>Chromobacteriaceae</taxon>
        <taxon>Chromobacterium</taxon>
    </lineage>
</organism>
<dbReference type="FunFam" id="1.10.10.10:FF:000001">
    <property type="entry name" value="LysR family transcriptional regulator"/>
    <property type="match status" value="1"/>
</dbReference>
<dbReference type="SUPFAM" id="SSF53850">
    <property type="entry name" value="Periplasmic binding protein-like II"/>
    <property type="match status" value="1"/>
</dbReference>
<keyword evidence="2" id="KW-0805">Transcription regulation</keyword>
<dbReference type="InterPro" id="IPR036388">
    <property type="entry name" value="WH-like_DNA-bd_sf"/>
</dbReference>
<dbReference type="GO" id="GO:0043565">
    <property type="term" value="F:sequence-specific DNA binding"/>
    <property type="evidence" value="ECO:0007669"/>
    <property type="project" value="TreeGrafter"/>
</dbReference>
<dbReference type="Proteomes" id="UP000254029">
    <property type="component" value="Unassembled WGS sequence"/>
</dbReference>
<evidence type="ECO:0000259" key="5">
    <source>
        <dbReference type="PROSITE" id="PS50931"/>
    </source>
</evidence>
<proteinExistence type="inferred from homology"/>
<reference evidence="6 7" key="1">
    <citation type="submission" date="2018-06" db="EMBL/GenBank/DDBJ databases">
        <authorList>
            <consortium name="Pathogen Informatics"/>
            <person name="Doyle S."/>
        </authorList>
    </citation>
    <scope>NUCLEOTIDE SEQUENCE [LARGE SCALE GENOMIC DNA]</scope>
    <source>
        <strain evidence="6 7">NCTC8684</strain>
    </source>
</reference>
<comment type="caution">
    <text evidence="6">The sequence shown here is derived from an EMBL/GenBank/DDBJ whole genome shotgun (WGS) entry which is preliminary data.</text>
</comment>
<dbReference type="CDD" id="cd08432">
    <property type="entry name" value="PBP2_GcdR_TrpI_HvrB_AmpR_like"/>
    <property type="match status" value="1"/>
</dbReference>
<evidence type="ECO:0000256" key="3">
    <source>
        <dbReference type="ARBA" id="ARBA00023125"/>
    </source>
</evidence>
<dbReference type="Pfam" id="PF00126">
    <property type="entry name" value="HTH_1"/>
    <property type="match status" value="1"/>
</dbReference>
<keyword evidence="3" id="KW-0238">DNA-binding</keyword>
<dbReference type="PROSITE" id="PS50931">
    <property type="entry name" value="HTH_LYSR"/>
    <property type="match status" value="1"/>
</dbReference>
<dbReference type="NCBIfam" id="NF007491">
    <property type="entry name" value="PRK10086.1"/>
    <property type="match status" value="1"/>
</dbReference>
<dbReference type="PANTHER" id="PTHR30537">
    <property type="entry name" value="HTH-TYPE TRANSCRIPTIONAL REGULATOR"/>
    <property type="match status" value="1"/>
</dbReference>
<dbReference type="EMBL" id="UIGR01000001">
    <property type="protein sequence ID" value="SUX32218.1"/>
    <property type="molecule type" value="Genomic_DNA"/>
</dbReference>
<evidence type="ECO:0000256" key="2">
    <source>
        <dbReference type="ARBA" id="ARBA00023015"/>
    </source>
</evidence>
<dbReference type="Gene3D" id="1.10.10.10">
    <property type="entry name" value="Winged helix-like DNA-binding domain superfamily/Winged helix DNA-binding domain"/>
    <property type="match status" value="1"/>
</dbReference>
<dbReference type="Gene3D" id="3.40.190.10">
    <property type="entry name" value="Periplasmic binding protein-like II"/>
    <property type="match status" value="2"/>
</dbReference>